<comment type="caution">
    <text evidence="1">The sequence shown here is derived from an EMBL/GenBank/DDBJ whole genome shotgun (WGS) entry which is preliminary data.</text>
</comment>
<proteinExistence type="predicted"/>
<evidence type="ECO:0000313" key="2">
    <source>
        <dbReference type="Proteomes" id="UP000297737"/>
    </source>
</evidence>
<dbReference type="CDD" id="cd01745">
    <property type="entry name" value="GATase1_2"/>
    <property type="match status" value="1"/>
</dbReference>
<dbReference type="Pfam" id="PF07722">
    <property type="entry name" value="Peptidase_C26"/>
    <property type="match status" value="1"/>
</dbReference>
<keyword evidence="1" id="KW-0378">Hydrolase</keyword>
<dbReference type="InterPro" id="IPR029062">
    <property type="entry name" value="Class_I_gatase-like"/>
</dbReference>
<organism evidence="1 2">
    <name type="scientific">Glacieibacterium arshaanense</name>
    <dbReference type="NCBI Taxonomy" id="2511025"/>
    <lineage>
        <taxon>Bacteria</taxon>
        <taxon>Pseudomonadati</taxon>
        <taxon>Pseudomonadota</taxon>
        <taxon>Alphaproteobacteria</taxon>
        <taxon>Sphingomonadales</taxon>
        <taxon>Sphingosinicellaceae</taxon>
        <taxon>Glacieibacterium</taxon>
    </lineage>
</organism>
<dbReference type="Proteomes" id="UP000297737">
    <property type="component" value="Unassembled WGS sequence"/>
</dbReference>
<dbReference type="GO" id="GO:0006598">
    <property type="term" value="P:polyamine catabolic process"/>
    <property type="evidence" value="ECO:0007669"/>
    <property type="project" value="TreeGrafter"/>
</dbReference>
<dbReference type="GO" id="GO:0005829">
    <property type="term" value="C:cytosol"/>
    <property type="evidence" value="ECO:0007669"/>
    <property type="project" value="TreeGrafter"/>
</dbReference>
<dbReference type="PANTHER" id="PTHR43235">
    <property type="entry name" value="GLUTAMINE AMIDOTRANSFERASE PB2B2.05-RELATED"/>
    <property type="match status" value="1"/>
</dbReference>
<dbReference type="Gene3D" id="3.40.50.880">
    <property type="match status" value="1"/>
</dbReference>
<gene>
    <name evidence="1" type="ORF">EUV02_03390</name>
</gene>
<sequence>MSTRPVFGIIACNRTTGGEAAQSVMTRYVAEAMRYADAAALIVPSLPDLMQAAEVAPRLDALLLTGSPSNVDTKLYGEEVSDAAGPFDPARDSMALALVDAMLKLGRPVFGICRGFQELNVAFGGTLRRDLGDGALPHHAPDGADLPGMFAHTHAVNLTPGGRLAGLYGRPGLTVNSVHYQGVDKLGTGLKIEATAPDGIIEAFSAQVGKAPVLAVQWHPEWRTEASPDAQALFGEMGRLARS</sequence>
<dbReference type="SUPFAM" id="SSF52317">
    <property type="entry name" value="Class I glutamine amidotransferase-like"/>
    <property type="match status" value="1"/>
</dbReference>
<dbReference type="PROSITE" id="PS51273">
    <property type="entry name" value="GATASE_TYPE_1"/>
    <property type="match status" value="1"/>
</dbReference>
<protein>
    <submittedName>
        <fullName evidence="1">Gamma-glutamyl-gamma-aminobutyrate hydrolase family protein</fullName>
    </submittedName>
</protein>
<dbReference type="EMBL" id="SIHO01000001">
    <property type="protein sequence ID" value="TFU06073.1"/>
    <property type="molecule type" value="Genomic_DNA"/>
</dbReference>
<name>A0A4Y9ES92_9SPHN</name>
<dbReference type="PANTHER" id="PTHR43235:SF1">
    <property type="entry name" value="GLUTAMINE AMIDOTRANSFERASE PB2B2.05-RELATED"/>
    <property type="match status" value="1"/>
</dbReference>
<accession>A0A4Y9ES92</accession>
<dbReference type="InterPro" id="IPR011697">
    <property type="entry name" value="Peptidase_C26"/>
</dbReference>
<dbReference type="InterPro" id="IPR044668">
    <property type="entry name" value="PuuD-like"/>
</dbReference>
<dbReference type="GO" id="GO:0033969">
    <property type="term" value="F:gamma-glutamyl-gamma-aminobutyrate hydrolase activity"/>
    <property type="evidence" value="ECO:0007669"/>
    <property type="project" value="TreeGrafter"/>
</dbReference>
<evidence type="ECO:0000313" key="1">
    <source>
        <dbReference type="EMBL" id="TFU06073.1"/>
    </source>
</evidence>
<keyword evidence="2" id="KW-1185">Reference proteome</keyword>
<reference evidence="1 2" key="1">
    <citation type="submission" date="2019-02" db="EMBL/GenBank/DDBJ databases">
        <title>Polymorphobacter sp. isolated from the lake at the Tibet of China.</title>
        <authorList>
            <person name="Li A."/>
        </authorList>
    </citation>
    <scope>NUCLEOTIDE SEQUENCE [LARGE SCALE GENOMIC DNA]</scope>
    <source>
        <strain evidence="1 2">DJ1R-1</strain>
    </source>
</reference>
<dbReference type="OrthoDB" id="9813383at2"/>
<dbReference type="RefSeq" id="WP_135244797.1">
    <property type="nucleotide sequence ID" value="NZ_SIHO01000001.1"/>
</dbReference>
<dbReference type="AlphaFoldDB" id="A0A4Y9ES92"/>